<evidence type="ECO:0008006" key="2">
    <source>
        <dbReference type="Google" id="ProtNLM"/>
    </source>
</evidence>
<evidence type="ECO:0000313" key="1">
    <source>
        <dbReference type="EMBL" id="GEY67908.1"/>
    </source>
</evidence>
<reference evidence="1" key="1">
    <citation type="journal article" date="2019" name="Sci. Rep.">
        <title>Draft genome of Tanacetum cinerariifolium, the natural source of mosquito coil.</title>
        <authorList>
            <person name="Yamashiro T."/>
            <person name="Shiraishi A."/>
            <person name="Satake H."/>
            <person name="Nakayama K."/>
        </authorList>
    </citation>
    <scope>NUCLEOTIDE SEQUENCE</scope>
</reference>
<sequence>MASFDYRLNPLYPIKECSSCGALYTTNYCCSDGSLRDKIICDLNKTPDLSQRPPQHCPKYGNPVDGHYCQGCALLRKKFKEDLFTCCIENGILQDLLDASNPSNDNTSIVNALQEPFVVKQNPGENSTQRPPQINHHCCYGCGDSLEDIFCHQCTCELCGKGAHYGYNCPPKVLIIPDPEPFNNQTIDELPQTLPNFDPTCYSEDGNSFTYDSKSNLVDDSPNVFKPPPQPPSYSYEFCRNDAYYGHDCSLQFPVIHQPIRKKMCAELLAEEQEANINTQLFQYSVVPQPPQEEISVEILQEKRNQIDYVKTFLRKFNRISFYEMPKVLSLAWETILEIELAFENKHCQPEDILELFRRFHNDVQNIHEELAINLRISLILTYDSTSIDNDSFSIDNIEYLEASPLDYEIVSLEVMEIVIPKVRGIDDDILLTIKDDILHEKLLNINLLIANIKALKDNPTPSFNFMTKSSSTSLNFLLEETNTFDNSLPEYETFCFNLEEISSGSTTTRSDISLPNYEAFYDDHIKEISSGITTTHSDCSLYDLFIFDLSINPFPLADKSDFYEFTDELAHIISPPEYDCFCFKNEPNSGDFTMDEVEDTFPTREPRVHNALPTYPTLQLNLDFILSSESLFAYVVRIFLPFLSYSVAPQYLLSFRNEDTILIPASLVIISPLSCRMYLIRVELSLKSMFIQNT</sequence>
<organism evidence="1">
    <name type="scientific">Tanacetum cinerariifolium</name>
    <name type="common">Dalmatian daisy</name>
    <name type="synonym">Chrysanthemum cinerariifolium</name>
    <dbReference type="NCBI Taxonomy" id="118510"/>
    <lineage>
        <taxon>Eukaryota</taxon>
        <taxon>Viridiplantae</taxon>
        <taxon>Streptophyta</taxon>
        <taxon>Embryophyta</taxon>
        <taxon>Tracheophyta</taxon>
        <taxon>Spermatophyta</taxon>
        <taxon>Magnoliopsida</taxon>
        <taxon>eudicotyledons</taxon>
        <taxon>Gunneridae</taxon>
        <taxon>Pentapetalae</taxon>
        <taxon>asterids</taxon>
        <taxon>campanulids</taxon>
        <taxon>Asterales</taxon>
        <taxon>Asteraceae</taxon>
        <taxon>Asteroideae</taxon>
        <taxon>Anthemideae</taxon>
        <taxon>Anthemidinae</taxon>
        <taxon>Tanacetum</taxon>
    </lineage>
</organism>
<proteinExistence type="predicted"/>
<dbReference type="EMBL" id="BKCJ010199518">
    <property type="protein sequence ID" value="GEY67908.1"/>
    <property type="molecule type" value="Genomic_DNA"/>
</dbReference>
<dbReference type="AlphaFoldDB" id="A0A699HSB7"/>
<name>A0A699HSB7_TANCI</name>
<protein>
    <recommendedName>
        <fullName evidence="2">Reverse transcriptase domain-containing protein</fullName>
    </recommendedName>
</protein>
<comment type="caution">
    <text evidence="1">The sequence shown here is derived from an EMBL/GenBank/DDBJ whole genome shotgun (WGS) entry which is preliminary data.</text>
</comment>
<accession>A0A699HSB7</accession>
<gene>
    <name evidence="1" type="ORF">Tci_439882</name>
</gene>